<gene>
    <name evidence="2" type="ORF">SAMN05421541_1302</name>
</gene>
<accession>A0A1I2MJS1</accession>
<proteinExistence type="predicted"/>
<dbReference type="EMBL" id="FONV01000030">
    <property type="protein sequence ID" value="SFF90969.1"/>
    <property type="molecule type" value="Genomic_DNA"/>
</dbReference>
<protein>
    <submittedName>
        <fullName evidence="2">Uncharacterized protein</fullName>
    </submittedName>
</protein>
<keyword evidence="1" id="KW-1133">Transmembrane helix</keyword>
<keyword evidence="3" id="KW-1185">Reference proteome</keyword>
<dbReference type="Proteomes" id="UP000199645">
    <property type="component" value="Unassembled WGS sequence"/>
</dbReference>
<keyword evidence="1" id="KW-0472">Membrane</keyword>
<dbReference type="AlphaFoldDB" id="A0A1I2MJS1"/>
<sequence>MLKPEAQQVLTGLVTPIEADGPGFTHPPRWWAVVAVLLWTIAPVCIVYGGWVGLVEAFLVGGFGAYLMRRHRRWVGTARRA</sequence>
<feature type="transmembrane region" description="Helical" evidence="1">
    <location>
        <begin position="30"/>
        <end position="63"/>
    </location>
</feature>
<evidence type="ECO:0000256" key="1">
    <source>
        <dbReference type="SAM" id="Phobius"/>
    </source>
</evidence>
<evidence type="ECO:0000313" key="3">
    <source>
        <dbReference type="Proteomes" id="UP000199645"/>
    </source>
</evidence>
<keyword evidence="1" id="KW-0812">Transmembrane</keyword>
<organism evidence="2 3">
    <name type="scientific">Actinoplanes philippinensis</name>
    <dbReference type="NCBI Taxonomy" id="35752"/>
    <lineage>
        <taxon>Bacteria</taxon>
        <taxon>Bacillati</taxon>
        <taxon>Actinomycetota</taxon>
        <taxon>Actinomycetes</taxon>
        <taxon>Micromonosporales</taxon>
        <taxon>Micromonosporaceae</taxon>
        <taxon>Actinoplanes</taxon>
    </lineage>
</organism>
<reference evidence="2 3" key="1">
    <citation type="submission" date="2016-10" db="EMBL/GenBank/DDBJ databases">
        <authorList>
            <person name="de Groot N.N."/>
        </authorList>
    </citation>
    <scope>NUCLEOTIDE SEQUENCE [LARGE SCALE GENOMIC DNA]</scope>
    <source>
        <strain evidence="2 3">DSM 43019</strain>
    </source>
</reference>
<evidence type="ECO:0000313" key="2">
    <source>
        <dbReference type="EMBL" id="SFF90969.1"/>
    </source>
</evidence>
<dbReference type="RefSeq" id="WP_093621989.1">
    <property type="nucleotide sequence ID" value="NZ_BOMT01000102.1"/>
</dbReference>
<dbReference type="OrthoDB" id="3297941at2"/>
<name>A0A1I2MJS1_9ACTN</name>